<dbReference type="VEuPathDB" id="VectorBase:GPAI011566"/>
<evidence type="ECO:0000313" key="2">
    <source>
        <dbReference type="Proteomes" id="UP000092445"/>
    </source>
</evidence>
<protein>
    <submittedName>
        <fullName evidence="1">Uncharacterized protein</fullName>
    </submittedName>
</protein>
<dbReference type="AlphaFoldDB" id="A0A1A9ZDR6"/>
<accession>A0A1A9ZDR6</accession>
<dbReference type="Proteomes" id="UP000092445">
    <property type="component" value="Unassembled WGS sequence"/>
</dbReference>
<sequence>MPNGTTIVPVYPWNIAQKWVAFSRPSVADFCLSGVLLRPKKFQRFLRCFSVFVDEVVVFVLFVVLSKMLPCTDDELFDKFIAESCCAMESLCDKVFVTDTADELIFFKPLCCRGGGVIFIGCSLPNAGAADAALIVRCGGVGSSSCISVLAARSFRI</sequence>
<name>A0A1A9ZDR6_GLOPL</name>
<keyword evidence="2" id="KW-1185">Reference proteome</keyword>
<reference evidence="1" key="2">
    <citation type="submission" date="2020-05" db="UniProtKB">
        <authorList>
            <consortium name="EnsemblMetazoa"/>
        </authorList>
    </citation>
    <scope>IDENTIFICATION</scope>
    <source>
        <strain evidence="1">IAEA</strain>
    </source>
</reference>
<reference evidence="2" key="1">
    <citation type="submission" date="2014-03" db="EMBL/GenBank/DDBJ databases">
        <authorList>
            <person name="Aksoy S."/>
            <person name="Warren W."/>
            <person name="Wilson R.K."/>
        </authorList>
    </citation>
    <scope>NUCLEOTIDE SEQUENCE [LARGE SCALE GENOMIC DNA]</scope>
    <source>
        <strain evidence="2">IAEA</strain>
    </source>
</reference>
<organism evidence="1 2">
    <name type="scientific">Glossina pallidipes</name>
    <name type="common">Tsetse fly</name>
    <dbReference type="NCBI Taxonomy" id="7398"/>
    <lineage>
        <taxon>Eukaryota</taxon>
        <taxon>Metazoa</taxon>
        <taxon>Ecdysozoa</taxon>
        <taxon>Arthropoda</taxon>
        <taxon>Hexapoda</taxon>
        <taxon>Insecta</taxon>
        <taxon>Pterygota</taxon>
        <taxon>Neoptera</taxon>
        <taxon>Endopterygota</taxon>
        <taxon>Diptera</taxon>
        <taxon>Brachycera</taxon>
        <taxon>Muscomorpha</taxon>
        <taxon>Hippoboscoidea</taxon>
        <taxon>Glossinidae</taxon>
        <taxon>Glossina</taxon>
    </lineage>
</organism>
<proteinExistence type="predicted"/>
<dbReference type="EnsemblMetazoa" id="GPAI011566-RA">
    <property type="protein sequence ID" value="GPAI011566-PA"/>
    <property type="gene ID" value="GPAI011566"/>
</dbReference>
<evidence type="ECO:0000313" key="1">
    <source>
        <dbReference type="EnsemblMetazoa" id="GPAI011566-PA"/>
    </source>
</evidence>